<name>A0A8T3DHY3_9TELE</name>
<feature type="region of interest" description="Disordered" evidence="3">
    <location>
        <begin position="76"/>
        <end position="235"/>
    </location>
</feature>
<feature type="compositionally biased region" description="Basic and acidic residues" evidence="3">
    <location>
        <begin position="77"/>
        <end position="95"/>
    </location>
</feature>
<keyword evidence="1" id="KW-0677">Repeat</keyword>
<proteinExistence type="predicted"/>
<evidence type="ECO:0000259" key="4">
    <source>
        <dbReference type="Pfam" id="PF25877"/>
    </source>
</evidence>
<sequence length="280" mass="31745">MGEISEESLLDYMFKEGGKVKNADLLKTYKQFISHSDQQLRAKYREEFKLIIDRIAVVKSENGEKYLVLKKKYRQQVQERESERASDSDRPRETSDSPPTPVAMVQWEGGEVSSQSRVRADPRGSSPKKGLCPLPVALGRRRGGQRKGRWSPGAEGLPSPSRRPPKTTHLRRGSRAPRRSSSRSLFLRAWSPASPPHPRPRTPPPAPTAKTSQTETRVQSQSWRRSLSRKRRGQAASDPTQWLWILWRRSGCTLQPAADCLTCQSCSNRSRHSPARRISP</sequence>
<feature type="non-terminal residue" evidence="5">
    <location>
        <position position="1"/>
    </location>
</feature>
<dbReference type="EMBL" id="JAERUA010000007">
    <property type="protein sequence ID" value="KAI1897119.1"/>
    <property type="molecule type" value="Genomic_DNA"/>
</dbReference>
<evidence type="ECO:0000256" key="3">
    <source>
        <dbReference type="SAM" id="MobiDB-lite"/>
    </source>
</evidence>
<dbReference type="InterPro" id="IPR058889">
    <property type="entry name" value="WHD_SOWAHA-C"/>
</dbReference>
<dbReference type="PANTHER" id="PTHR14491:SF9">
    <property type="entry name" value="ANKYRIN REPEAT DOMAIN-CONTAINING PROTEIN SOWAHB-LIKE"/>
    <property type="match status" value="1"/>
</dbReference>
<dbReference type="Proteomes" id="UP000829720">
    <property type="component" value="Unassembled WGS sequence"/>
</dbReference>
<accession>A0A8T3DHY3</accession>
<evidence type="ECO:0000313" key="6">
    <source>
        <dbReference type="Proteomes" id="UP000829720"/>
    </source>
</evidence>
<feature type="compositionally biased region" description="Basic residues" evidence="3">
    <location>
        <begin position="139"/>
        <end position="149"/>
    </location>
</feature>
<dbReference type="Pfam" id="PF25877">
    <property type="entry name" value="WHD_SOWAH"/>
    <property type="match status" value="1"/>
</dbReference>
<protein>
    <recommendedName>
        <fullName evidence="4">SOWAHA-C winged helix-turn-helix domain-containing protein</fullName>
    </recommendedName>
</protein>
<feature type="compositionally biased region" description="Polar residues" evidence="3">
    <location>
        <begin position="213"/>
        <end position="225"/>
    </location>
</feature>
<evidence type="ECO:0000313" key="5">
    <source>
        <dbReference type="EMBL" id="KAI1897119.1"/>
    </source>
</evidence>
<gene>
    <name evidence="5" type="ORF">AGOR_G00079840</name>
</gene>
<evidence type="ECO:0000256" key="2">
    <source>
        <dbReference type="ARBA" id="ARBA00023043"/>
    </source>
</evidence>
<feature type="compositionally biased region" description="Pro residues" evidence="3">
    <location>
        <begin position="193"/>
        <end position="207"/>
    </location>
</feature>
<comment type="caution">
    <text evidence="5">The sequence shown here is derived from an EMBL/GenBank/DDBJ whole genome shotgun (WGS) entry which is preliminary data.</text>
</comment>
<dbReference type="OrthoDB" id="539213at2759"/>
<feature type="compositionally biased region" description="Basic residues" evidence="3">
    <location>
        <begin position="163"/>
        <end position="181"/>
    </location>
</feature>
<feature type="compositionally biased region" description="Low complexity" evidence="3">
    <location>
        <begin position="182"/>
        <end position="192"/>
    </location>
</feature>
<keyword evidence="2" id="KW-0040">ANK repeat</keyword>
<dbReference type="PANTHER" id="PTHR14491">
    <property type="entry name" value="SOSONDOWAH, ISOFORM G"/>
    <property type="match status" value="1"/>
</dbReference>
<organism evidence="5 6">
    <name type="scientific">Albula goreensis</name>
    <dbReference type="NCBI Taxonomy" id="1534307"/>
    <lineage>
        <taxon>Eukaryota</taxon>
        <taxon>Metazoa</taxon>
        <taxon>Chordata</taxon>
        <taxon>Craniata</taxon>
        <taxon>Vertebrata</taxon>
        <taxon>Euteleostomi</taxon>
        <taxon>Actinopterygii</taxon>
        <taxon>Neopterygii</taxon>
        <taxon>Teleostei</taxon>
        <taxon>Albuliformes</taxon>
        <taxon>Albulidae</taxon>
        <taxon>Albula</taxon>
    </lineage>
</organism>
<reference evidence="5" key="1">
    <citation type="submission" date="2021-01" db="EMBL/GenBank/DDBJ databases">
        <authorList>
            <person name="Zahm M."/>
            <person name="Roques C."/>
            <person name="Cabau C."/>
            <person name="Klopp C."/>
            <person name="Donnadieu C."/>
            <person name="Jouanno E."/>
            <person name="Lampietro C."/>
            <person name="Louis A."/>
            <person name="Herpin A."/>
            <person name="Echchiki A."/>
            <person name="Berthelot C."/>
            <person name="Parey E."/>
            <person name="Roest-Crollius H."/>
            <person name="Braasch I."/>
            <person name="Postlethwait J."/>
            <person name="Bobe J."/>
            <person name="Montfort J."/>
            <person name="Bouchez O."/>
            <person name="Begum T."/>
            <person name="Mejri S."/>
            <person name="Adams A."/>
            <person name="Chen W.-J."/>
            <person name="Guiguen Y."/>
        </authorList>
    </citation>
    <scope>NUCLEOTIDE SEQUENCE</scope>
    <source>
        <tissue evidence="5">Blood</tissue>
    </source>
</reference>
<keyword evidence="6" id="KW-1185">Reference proteome</keyword>
<evidence type="ECO:0000256" key="1">
    <source>
        <dbReference type="ARBA" id="ARBA00022737"/>
    </source>
</evidence>
<feature type="domain" description="SOWAHA-C winged helix-turn-helix" evidence="4">
    <location>
        <begin position="3"/>
        <end position="88"/>
    </location>
</feature>
<dbReference type="AlphaFoldDB" id="A0A8T3DHY3"/>